<organism evidence="1 2">
    <name type="scientific">Phycomyces blakesleeanus (strain ATCC 8743b / DSM 1359 / FGSC 10004 / NBRC 33097 / NRRL 1555)</name>
    <dbReference type="NCBI Taxonomy" id="763407"/>
    <lineage>
        <taxon>Eukaryota</taxon>
        <taxon>Fungi</taxon>
        <taxon>Fungi incertae sedis</taxon>
        <taxon>Mucoromycota</taxon>
        <taxon>Mucoromycotina</taxon>
        <taxon>Mucoromycetes</taxon>
        <taxon>Mucorales</taxon>
        <taxon>Phycomycetaceae</taxon>
        <taxon>Phycomyces</taxon>
    </lineage>
</organism>
<evidence type="ECO:0000313" key="2">
    <source>
        <dbReference type="Proteomes" id="UP000077315"/>
    </source>
</evidence>
<keyword evidence="2" id="KW-1185">Reference proteome</keyword>
<dbReference type="InParanoid" id="A0A167LUQ0"/>
<name>A0A167LUQ0_PHYB8</name>
<gene>
    <name evidence="1" type="ORF">PHYBLDRAFT_170524</name>
</gene>
<sequence length="149" mass="17702">MQEVRHNMRDRKIAIYLYILCMKLHEYTRDFISLEMPYILEAESETATRGSDAPVLWCNTCHTIHSSNDSCTLRNLSVSYKKEIRFKEIKQLELDGAFQRVCIKIKLTSGWTRRFIVSYHNKVNRISRNLDVKYRQELLVHHGTLTCIY</sequence>
<accession>A0A167LUQ0</accession>
<dbReference type="GeneID" id="28997273"/>
<dbReference type="Proteomes" id="UP000077315">
    <property type="component" value="Unassembled WGS sequence"/>
</dbReference>
<protein>
    <submittedName>
        <fullName evidence="1">Uncharacterized protein</fullName>
    </submittedName>
</protein>
<evidence type="ECO:0000313" key="1">
    <source>
        <dbReference type="EMBL" id="OAD71137.1"/>
    </source>
</evidence>
<dbReference type="VEuPathDB" id="FungiDB:PHYBLDRAFT_170524"/>
<proteinExistence type="predicted"/>
<dbReference type="RefSeq" id="XP_018289177.1">
    <property type="nucleotide sequence ID" value="XM_018436367.1"/>
</dbReference>
<dbReference type="EMBL" id="KV440986">
    <property type="protein sequence ID" value="OAD71137.1"/>
    <property type="molecule type" value="Genomic_DNA"/>
</dbReference>
<dbReference type="AlphaFoldDB" id="A0A167LUQ0"/>
<reference evidence="2" key="1">
    <citation type="submission" date="2015-06" db="EMBL/GenBank/DDBJ databases">
        <title>Expansion of signal transduction pathways in fungi by whole-genome duplication.</title>
        <authorList>
            <consortium name="DOE Joint Genome Institute"/>
            <person name="Corrochano L.M."/>
            <person name="Kuo A."/>
            <person name="Marcet-Houben M."/>
            <person name="Polaino S."/>
            <person name="Salamov A."/>
            <person name="Villalobos J.M."/>
            <person name="Alvarez M.I."/>
            <person name="Avalos J."/>
            <person name="Benito E.P."/>
            <person name="Benoit I."/>
            <person name="Burger G."/>
            <person name="Camino L.P."/>
            <person name="Canovas D."/>
            <person name="Cerda-Olmedo E."/>
            <person name="Cheng J.-F."/>
            <person name="Dominguez A."/>
            <person name="Elias M."/>
            <person name="Eslava A.P."/>
            <person name="Glaser F."/>
            <person name="Grimwood J."/>
            <person name="Gutierrez G."/>
            <person name="Heitman J."/>
            <person name="Henrissat B."/>
            <person name="Iturriaga E.A."/>
            <person name="Lang B.F."/>
            <person name="Lavin J.L."/>
            <person name="Lee S."/>
            <person name="Li W."/>
            <person name="Lindquist E."/>
            <person name="Lopez-Garcia S."/>
            <person name="Luque E.M."/>
            <person name="Marcos A.T."/>
            <person name="Martin J."/>
            <person name="McCluskey K."/>
            <person name="Medina H.R."/>
            <person name="Miralles-Duran A."/>
            <person name="Miyazaki A."/>
            <person name="Munoz-Torres E."/>
            <person name="Oguiza J.A."/>
            <person name="Ohm R."/>
            <person name="Olmedo M."/>
            <person name="Orejas M."/>
            <person name="Ortiz-Castellanos L."/>
            <person name="Pisabarro A.G."/>
            <person name="Rodriguez-Romero J."/>
            <person name="Ruiz-Herrera J."/>
            <person name="Ruiz-Vazquez R."/>
            <person name="Sanz C."/>
            <person name="Schackwitz W."/>
            <person name="Schmutz J."/>
            <person name="Shahriari M."/>
            <person name="Shelest E."/>
            <person name="Silva-Franco F."/>
            <person name="Soanes D."/>
            <person name="Syed K."/>
            <person name="Tagua V.G."/>
            <person name="Talbot N.J."/>
            <person name="Thon M."/>
            <person name="De vries R.P."/>
            <person name="Wiebenga A."/>
            <person name="Yadav J.S."/>
            <person name="Braun E.L."/>
            <person name="Baker S."/>
            <person name="Garre V."/>
            <person name="Horwitz B."/>
            <person name="Torres-Martinez S."/>
            <person name="Idnurm A."/>
            <person name="Herrera-Estrella A."/>
            <person name="Gabaldon T."/>
            <person name="Grigoriev I.V."/>
        </authorList>
    </citation>
    <scope>NUCLEOTIDE SEQUENCE [LARGE SCALE GENOMIC DNA]</scope>
    <source>
        <strain evidence="2">NRRL 1555(-)</strain>
    </source>
</reference>